<evidence type="ECO:0008006" key="4">
    <source>
        <dbReference type="Google" id="ProtNLM"/>
    </source>
</evidence>
<dbReference type="Proteomes" id="UP001596170">
    <property type="component" value="Unassembled WGS sequence"/>
</dbReference>
<evidence type="ECO:0000313" key="3">
    <source>
        <dbReference type="Proteomes" id="UP001596170"/>
    </source>
</evidence>
<name>A0ABW1LCV0_9BACL</name>
<evidence type="ECO:0000256" key="1">
    <source>
        <dbReference type="SAM" id="Phobius"/>
    </source>
</evidence>
<accession>A0ABW1LCV0</accession>
<dbReference type="RefSeq" id="WP_377735664.1">
    <property type="nucleotide sequence ID" value="NZ_JBHSRI010000025.1"/>
</dbReference>
<comment type="caution">
    <text evidence="2">The sequence shown here is derived from an EMBL/GenBank/DDBJ whole genome shotgun (WGS) entry which is preliminary data.</text>
</comment>
<feature type="transmembrane region" description="Helical" evidence="1">
    <location>
        <begin position="12"/>
        <end position="33"/>
    </location>
</feature>
<keyword evidence="3" id="KW-1185">Reference proteome</keyword>
<proteinExistence type="predicted"/>
<keyword evidence="1" id="KW-0472">Membrane</keyword>
<gene>
    <name evidence="2" type="ORF">ACFPYN_16490</name>
</gene>
<keyword evidence="1" id="KW-0812">Transmembrane</keyword>
<sequence>MKYLSNDRGNSAFYLIWIIGISAVIFVIVVNIAKVYVVKQHAATATQQAAFAGTVVLLEATQEGIESFDSDLTKSAAQKVIDKGKSIEDQIDEKVDEFVEQDEDLQIAYIKAYNLVLPEKIEKHPQFKKEMADTFRNSGLSGKLLSIVQSTITANEANAESVEVLLSDTKWRVEVTADATYKTITDGTYLKSFTSDIKQKGIGPSLQYLESIPF</sequence>
<dbReference type="EMBL" id="JBHSRI010000025">
    <property type="protein sequence ID" value="MFC6041027.1"/>
    <property type="molecule type" value="Genomic_DNA"/>
</dbReference>
<organism evidence="2 3">
    <name type="scientific">Paenisporosarcina macmurdoensis</name>
    <dbReference type="NCBI Taxonomy" id="212659"/>
    <lineage>
        <taxon>Bacteria</taxon>
        <taxon>Bacillati</taxon>
        <taxon>Bacillota</taxon>
        <taxon>Bacilli</taxon>
        <taxon>Bacillales</taxon>
        <taxon>Caryophanaceae</taxon>
        <taxon>Paenisporosarcina</taxon>
    </lineage>
</organism>
<keyword evidence="1" id="KW-1133">Transmembrane helix</keyword>
<protein>
    <recommendedName>
        <fullName evidence="4">Flp pilus-assembly TadG-like N-terminal domain-containing protein</fullName>
    </recommendedName>
</protein>
<evidence type="ECO:0000313" key="2">
    <source>
        <dbReference type="EMBL" id="MFC6041027.1"/>
    </source>
</evidence>
<reference evidence="3" key="1">
    <citation type="journal article" date="2019" name="Int. J. Syst. Evol. Microbiol.">
        <title>The Global Catalogue of Microorganisms (GCM) 10K type strain sequencing project: providing services to taxonomists for standard genome sequencing and annotation.</title>
        <authorList>
            <consortium name="The Broad Institute Genomics Platform"/>
            <consortium name="The Broad Institute Genome Sequencing Center for Infectious Disease"/>
            <person name="Wu L."/>
            <person name="Ma J."/>
        </authorList>
    </citation>
    <scope>NUCLEOTIDE SEQUENCE [LARGE SCALE GENOMIC DNA]</scope>
    <source>
        <strain evidence="3">CCUG 54527</strain>
    </source>
</reference>